<proteinExistence type="inferred from homology"/>
<comment type="subcellular location">
    <subcellularLocation>
        <location evidence="1">Cell membrane</location>
        <topology evidence="1">Multi-pass membrane protein</topology>
    </subcellularLocation>
</comment>
<dbReference type="GO" id="GO:0005886">
    <property type="term" value="C:plasma membrane"/>
    <property type="evidence" value="ECO:0007669"/>
    <property type="project" value="UniProtKB-SubCell"/>
</dbReference>
<evidence type="ECO:0000256" key="14">
    <source>
        <dbReference type="SAM" id="Phobius"/>
    </source>
</evidence>
<evidence type="ECO:0000313" key="17">
    <source>
        <dbReference type="Proteomes" id="UP001378960"/>
    </source>
</evidence>
<dbReference type="Proteomes" id="UP001378960">
    <property type="component" value="Unassembled WGS sequence"/>
</dbReference>
<evidence type="ECO:0000256" key="12">
    <source>
        <dbReference type="ARBA" id="ARBA00030785"/>
    </source>
</evidence>
<dbReference type="InterPro" id="IPR035522">
    <property type="entry name" value="Sho1_SH3"/>
</dbReference>
<dbReference type="EMBL" id="BTGB01000001">
    <property type="protein sequence ID" value="GMM44844.1"/>
    <property type="molecule type" value="Genomic_DNA"/>
</dbReference>
<feature type="transmembrane region" description="Helical" evidence="14">
    <location>
        <begin position="123"/>
        <end position="143"/>
    </location>
</feature>
<comment type="similarity">
    <text evidence="2">Belongs to the SHO1 family.</text>
</comment>
<evidence type="ECO:0000256" key="10">
    <source>
        <dbReference type="ARBA" id="ARBA00023136"/>
    </source>
</evidence>
<evidence type="ECO:0000256" key="11">
    <source>
        <dbReference type="ARBA" id="ARBA00029697"/>
    </source>
</evidence>
<name>A0AAV5R038_PICKL</name>
<reference evidence="16 17" key="1">
    <citation type="journal article" date="2023" name="Elife">
        <title>Identification of key yeast species and microbe-microbe interactions impacting larval growth of Drosophila in the wild.</title>
        <authorList>
            <person name="Mure A."/>
            <person name="Sugiura Y."/>
            <person name="Maeda R."/>
            <person name="Honda K."/>
            <person name="Sakurai N."/>
            <person name="Takahashi Y."/>
            <person name="Watada M."/>
            <person name="Katoh T."/>
            <person name="Gotoh A."/>
            <person name="Gotoh Y."/>
            <person name="Taniguchi I."/>
            <person name="Nakamura K."/>
            <person name="Hayashi T."/>
            <person name="Katayama T."/>
            <person name="Uemura T."/>
            <person name="Hattori Y."/>
        </authorList>
    </citation>
    <scope>NUCLEOTIDE SEQUENCE [LARGE SCALE GENOMIC DNA]</scope>
    <source>
        <strain evidence="16 17">PK-24</strain>
    </source>
</reference>
<evidence type="ECO:0000313" key="16">
    <source>
        <dbReference type="EMBL" id="GMM44844.1"/>
    </source>
</evidence>
<dbReference type="SUPFAM" id="SSF50044">
    <property type="entry name" value="SH3-domain"/>
    <property type="match status" value="1"/>
</dbReference>
<keyword evidence="9" id="KW-0346">Stress response</keyword>
<keyword evidence="8 14" id="KW-1133">Transmembrane helix</keyword>
<evidence type="ECO:0000256" key="8">
    <source>
        <dbReference type="ARBA" id="ARBA00022989"/>
    </source>
</evidence>
<evidence type="ECO:0000259" key="15">
    <source>
        <dbReference type="PROSITE" id="PS50002"/>
    </source>
</evidence>
<keyword evidence="10 14" id="KW-0472">Membrane</keyword>
<gene>
    <name evidence="16" type="ORF">DAPK24_014190</name>
</gene>
<feature type="transmembrane region" description="Helical" evidence="14">
    <location>
        <begin position="95"/>
        <end position="117"/>
    </location>
</feature>
<dbReference type="PROSITE" id="PS50002">
    <property type="entry name" value="SH3"/>
    <property type="match status" value="1"/>
</dbReference>
<dbReference type="PRINTS" id="PR00452">
    <property type="entry name" value="SH3DOMAIN"/>
</dbReference>
<keyword evidence="5 13" id="KW-0728">SH3 domain</keyword>
<dbReference type="InterPro" id="IPR001452">
    <property type="entry name" value="SH3_domain"/>
</dbReference>
<organism evidence="16 17">
    <name type="scientific">Pichia kluyveri</name>
    <name type="common">Yeast</name>
    <dbReference type="NCBI Taxonomy" id="36015"/>
    <lineage>
        <taxon>Eukaryota</taxon>
        <taxon>Fungi</taxon>
        <taxon>Dikarya</taxon>
        <taxon>Ascomycota</taxon>
        <taxon>Saccharomycotina</taxon>
        <taxon>Pichiomycetes</taxon>
        <taxon>Pichiales</taxon>
        <taxon>Pichiaceae</taxon>
        <taxon>Pichia</taxon>
    </lineage>
</organism>
<accession>A0AAV5R038</accession>
<dbReference type="Pfam" id="PF00018">
    <property type="entry name" value="SH3_1"/>
    <property type="match status" value="1"/>
</dbReference>
<dbReference type="Gene3D" id="2.30.30.40">
    <property type="entry name" value="SH3 Domains"/>
    <property type="match status" value="1"/>
</dbReference>
<dbReference type="SMART" id="SM00326">
    <property type="entry name" value="SH3"/>
    <property type="match status" value="1"/>
</dbReference>
<evidence type="ECO:0000256" key="1">
    <source>
        <dbReference type="ARBA" id="ARBA00004651"/>
    </source>
</evidence>
<feature type="transmembrane region" description="Helical" evidence="14">
    <location>
        <begin position="28"/>
        <end position="53"/>
    </location>
</feature>
<feature type="domain" description="SH3" evidence="15">
    <location>
        <begin position="273"/>
        <end position="333"/>
    </location>
</feature>
<keyword evidence="7 14" id="KW-0812">Transmembrane</keyword>
<dbReference type="AlphaFoldDB" id="A0AAV5R038"/>
<keyword evidence="17" id="KW-1185">Reference proteome</keyword>
<evidence type="ECO:0000256" key="2">
    <source>
        <dbReference type="ARBA" id="ARBA00009739"/>
    </source>
</evidence>
<dbReference type="InterPro" id="IPR036028">
    <property type="entry name" value="SH3-like_dom_sf"/>
</dbReference>
<evidence type="ECO:0000256" key="9">
    <source>
        <dbReference type="ARBA" id="ARBA00023016"/>
    </source>
</evidence>
<sequence length="333" mass="37843">MVNLPTFNNNKSNSNNDSIQKTRNNNSLPFNIIIIATITINAIAWIIAFAGSIAASQTIDFFPKFTWWGLVFELFIVIGLPVLYFLNLLHQYHQFLLSILTIAFIYTSNSTNNLVYYTDSSSSAAGTGFILLSMVNFLWLFYLGSDKQSPPIKFIDSFDDKSTQTNYNNNNNNYYNNKRVSSFRNTRGNSYSYGAGNQSTVKLNNNNVHELEGFENRVNSNTLSEDLEFNDSAYRQSGIINLNPPQIDRLNTINDNEGTNFTGISSVTNYMENYPILVRSLYDYNANPEDVNELSFKKGEVFRVKNTNGNWWQAKNKNGEIGMCPSNYLEIVT</sequence>
<feature type="transmembrane region" description="Helical" evidence="14">
    <location>
        <begin position="65"/>
        <end position="86"/>
    </location>
</feature>
<protein>
    <recommendedName>
        <fullName evidence="4">High osmolarity signaling protein SHO1</fullName>
    </recommendedName>
    <alternativeName>
        <fullName evidence="3">High osmolarity signaling protein sho1</fullName>
    </alternativeName>
    <alternativeName>
        <fullName evidence="11 12">Osmosensor SHO1</fullName>
    </alternativeName>
</protein>
<evidence type="ECO:0000256" key="6">
    <source>
        <dbReference type="ARBA" id="ARBA00022475"/>
    </source>
</evidence>
<evidence type="ECO:0000256" key="5">
    <source>
        <dbReference type="ARBA" id="ARBA00022443"/>
    </source>
</evidence>
<evidence type="ECO:0000256" key="3">
    <source>
        <dbReference type="ARBA" id="ARBA00016255"/>
    </source>
</evidence>
<dbReference type="CDD" id="cd11855">
    <property type="entry name" value="SH3_Sho1p"/>
    <property type="match status" value="1"/>
</dbReference>
<evidence type="ECO:0000256" key="13">
    <source>
        <dbReference type="PROSITE-ProRule" id="PRU00192"/>
    </source>
</evidence>
<evidence type="ECO:0000256" key="4">
    <source>
        <dbReference type="ARBA" id="ARBA00017350"/>
    </source>
</evidence>
<evidence type="ECO:0000256" key="7">
    <source>
        <dbReference type="ARBA" id="ARBA00022692"/>
    </source>
</evidence>
<comment type="caution">
    <text evidence="16">The sequence shown here is derived from an EMBL/GenBank/DDBJ whole genome shotgun (WGS) entry which is preliminary data.</text>
</comment>
<keyword evidence="6" id="KW-1003">Cell membrane</keyword>